<evidence type="ECO:0000313" key="12">
    <source>
        <dbReference type="Proteomes" id="UP000028837"/>
    </source>
</evidence>
<evidence type="ECO:0000313" key="11">
    <source>
        <dbReference type="EMBL" id="KFG36814.1"/>
    </source>
</evidence>
<feature type="transmembrane region" description="Helical" evidence="9">
    <location>
        <begin position="1018"/>
        <end position="1041"/>
    </location>
</feature>
<dbReference type="Pfam" id="PF00005">
    <property type="entry name" value="ABC_tran"/>
    <property type="match status" value="1"/>
</dbReference>
<dbReference type="InterPro" id="IPR013525">
    <property type="entry name" value="ABC2_TM"/>
</dbReference>
<name>A0A086JXE6_TOXGO</name>
<dbReference type="EC" id="3.6.3.25" evidence="11"/>
<feature type="transmembrane region" description="Helical" evidence="9">
    <location>
        <begin position="1137"/>
        <end position="1155"/>
    </location>
</feature>
<feature type="region of interest" description="Disordered" evidence="8">
    <location>
        <begin position="546"/>
        <end position="579"/>
    </location>
</feature>
<keyword evidence="11" id="KW-0378">Hydrolase</keyword>
<comment type="subcellular location">
    <subcellularLocation>
        <location evidence="1">Membrane</location>
        <topology evidence="1">Multi-pass membrane protein</topology>
    </subcellularLocation>
</comment>
<evidence type="ECO:0000256" key="5">
    <source>
        <dbReference type="ARBA" id="ARBA00022840"/>
    </source>
</evidence>
<dbReference type="InterPro" id="IPR050352">
    <property type="entry name" value="ABCG_transporters"/>
</dbReference>
<dbReference type="PANTHER" id="PTHR48041">
    <property type="entry name" value="ABC TRANSPORTER G FAMILY MEMBER 28"/>
    <property type="match status" value="1"/>
</dbReference>
<dbReference type="GO" id="GO:0005524">
    <property type="term" value="F:ATP binding"/>
    <property type="evidence" value="ECO:0007669"/>
    <property type="project" value="UniProtKB-KW"/>
</dbReference>
<keyword evidence="7 9" id="KW-0472">Membrane</keyword>
<dbReference type="GO" id="GO:0140359">
    <property type="term" value="F:ABC-type transporter activity"/>
    <property type="evidence" value="ECO:0007669"/>
    <property type="project" value="InterPro"/>
</dbReference>
<keyword evidence="5 11" id="KW-0067">ATP-binding</keyword>
<dbReference type="Proteomes" id="UP000028837">
    <property type="component" value="Unassembled WGS sequence"/>
</dbReference>
<evidence type="ECO:0000259" key="10">
    <source>
        <dbReference type="PROSITE" id="PS50893"/>
    </source>
</evidence>
<evidence type="ECO:0000256" key="4">
    <source>
        <dbReference type="ARBA" id="ARBA00022741"/>
    </source>
</evidence>
<keyword evidence="2" id="KW-0813">Transport</keyword>
<keyword evidence="3 9" id="KW-0812">Transmembrane</keyword>
<feature type="domain" description="ABC transporter" evidence="10">
    <location>
        <begin position="195"/>
        <end position="433"/>
    </location>
</feature>
<dbReference type="PROSITE" id="PS50893">
    <property type="entry name" value="ABC_TRANSPORTER_2"/>
    <property type="match status" value="1"/>
</dbReference>
<evidence type="ECO:0000256" key="9">
    <source>
        <dbReference type="SAM" id="Phobius"/>
    </source>
</evidence>
<feature type="region of interest" description="Disordered" evidence="8">
    <location>
        <begin position="83"/>
        <end position="110"/>
    </location>
</feature>
<evidence type="ECO:0000256" key="6">
    <source>
        <dbReference type="ARBA" id="ARBA00022989"/>
    </source>
</evidence>
<dbReference type="VEuPathDB" id="ToxoDB:TGDOM2_315560"/>
<evidence type="ECO:0000256" key="1">
    <source>
        <dbReference type="ARBA" id="ARBA00004141"/>
    </source>
</evidence>
<feature type="transmembrane region" description="Helical" evidence="9">
    <location>
        <begin position="943"/>
        <end position="964"/>
    </location>
</feature>
<evidence type="ECO:0000256" key="8">
    <source>
        <dbReference type="SAM" id="MobiDB-lite"/>
    </source>
</evidence>
<dbReference type="SUPFAM" id="SSF52540">
    <property type="entry name" value="P-loop containing nucleoside triphosphate hydrolases"/>
    <property type="match status" value="1"/>
</dbReference>
<comment type="caution">
    <text evidence="11">The sequence shown here is derived from an EMBL/GenBank/DDBJ whole genome shotgun (WGS) entry which is preliminary data.</text>
</comment>
<keyword evidence="4" id="KW-0547">Nucleotide-binding</keyword>
<evidence type="ECO:0000256" key="7">
    <source>
        <dbReference type="ARBA" id="ARBA00023136"/>
    </source>
</evidence>
<dbReference type="GO" id="GO:0016020">
    <property type="term" value="C:membrane"/>
    <property type="evidence" value="ECO:0007669"/>
    <property type="project" value="UniProtKB-SubCell"/>
</dbReference>
<sequence>MPSHPNLESTTPPVHDHSGGQPTESLTSICQKKIADYAVPVENYWSTDRLSPVALDRETTTVSEPRPIPSCYALSTIGSRSPAAEVRNSSASRCGGASPPSPENGAARSGVVQVLTPPRVVTLHKEADDSVQMKETEQAKRAARLQVFIRFTNLTFTPPRGLARQSVKEWAKKASCTQSSRQAIAGSDSVSGPCSKAPPPSAYARPRQILFGLSGYFAPGEIVGILGPSGAGKSTFLSVLCGRLKKGVGGLIDINGEPAPARMKKIVGYVMQQEYFFGNLTVEETLMYTARLRLGKKTSFAEKKARVEEVINSMKLNKCRGTRVGSAFCRGLSGGELKRLNIANELLLHPSLFLLDEPTSGLDASISAALLDMLKQLTRANRCTTVCTIHQPNSNVFMRFDRVIFLKDGHIVYQGKPSDVCAYFSSLNFHCPEGWNIADYALHVISASDDENFRRRSLTSTTAAGGDPITGSTHGEQVRLERETAQRSSVLARYRINSFEEPKEVGNLSADASSLGRGPFACRAARTSSGSDRTRETNLFGEIIGRQTREAGSVEAASELRNGQQPGETEKDDDKLTGAYGAQPDFSAAHGLEAVSVVKHFCDGPLRPPEESTASALSAATSHAEDADNHFLIKTYQRRINITTFQLRLHDLSIDLVKDPSEQKTHGCKAEHGDSQKCDCDPIKDYSGCGGITQHDAADAFLASSMIKSHSLERTHSGEDEPGPKSGHDQRKPNTLLEEGAAAETSMNSFEVFTATAVEATHEHILEPLNNKTTRQNVRSLDLAEQTKSVSGENLTLERMERRNILSSIPSCGCVLNRGTPQRNAEFSAGAPSLSNAQAWSDKLASFPAKKMEWSGRKFSKRTSFLSFDEEIKVAMSEPSYFQQVWVLVCRGIRKELKGKSTTLDLVQAAVIGAVVGSLYFQSCRDYSEEKLLDRMGLLYFTTSYYSFGPAYMAFTSFPAERAVISRERSSKAYKVSCYLLAKTMIDLVVQIFTPSLWLAIVYPLVGLPSDLGVFMAFWAQLVLLVCIAQAIGQLIAAIVVDDARLGGLLLSVILISSSISSGFYVQQQRLGPWISWLRWLSFQNYAVTNFVIVTVGSSSTLSCSEFSSFPTCPGQPITAEMITRRFTTALSPLSNITLMICTWLAIKLMCYGVLKKSLKLKS</sequence>
<feature type="region of interest" description="Disordered" evidence="8">
    <location>
        <begin position="1"/>
        <end position="27"/>
    </location>
</feature>
<organism evidence="11 12">
    <name type="scientific">Toxoplasma gondii GAB2-2007-GAL-DOM2</name>
    <dbReference type="NCBI Taxonomy" id="1130820"/>
    <lineage>
        <taxon>Eukaryota</taxon>
        <taxon>Sar</taxon>
        <taxon>Alveolata</taxon>
        <taxon>Apicomplexa</taxon>
        <taxon>Conoidasida</taxon>
        <taxon>Coccidia</taxon>
        <taxon>Eucoccidiorida</taxon>
        <taxon>Eimeriorina</taxon>
        <taxon>Sarcocystidae</taxon>
        <taxon>Toxoplasma</taxon>
    </lineage>
</organism>
<dbReference type="PROSITE" id="PS00211">
    <property type="entry name" value="ABC_TRANSPORTER_1"/>
    <property type="match status" value="1"/>
</dbReference>
<dbReference type="InterPro" id="IPR003439">
    <property type="entry name" value="ABC_transporter-like_ATP-bd"/>
</dbReference>
<dbReference type="AlphaFoldDB" id="A0A086JXE6"/>
<feature type="region of interest" description="Disordered" evidence="8">
    <location>
        <begin position="712"/>
        <end position="733"/>
    </location>
</feature>
<dbReference type="InterPro" id="IPR003593">
    <property type="entry name" value="AAA+_ATPase"/>
</dbReference>
<dbReference type="InterPro" id="IPR043926">
    <property type="entry name" value="ABCG_dom"/>
</dbReference>
<feature type="transmembrane region" description="Helical" evidence="9">
    <location>
        <begin position="1048"/>
        <end position="1066"/>
    </location>
</feature>
<dbReference type="InterPro" id="IPR017871">
    <property type="entry name" value="ABC_transporter-like_CS"/>
</dbReference>
<evidence type="ECO:0000256" key="2">
    <source>
        <dbReference type="ARBA" id="ARBA00022448"/>
    </source>
</evidence>
<dbReference type="SMART" id="SM00382">
    <property type="entry name" value="AAA"/>
    <property type="match status" value="1"/>
</dbReference>
<dbReference type="Gene3D" id="3.40.50.300">
    <property type="entry name" value="P-loop containing nucleotide triphosphate hydrolases"/>
    <property type="match status" value="1"/>
</dbReference>
<dbReference type="Pfam" id="PF01061">
    <property type="entry name" value="ABC2_membrane"/>
    <property type="match status" value="1"/>
</dbReference>
<dbReference type="EMBL" id="AHZU02001067">
    <property type="protein sequence ID" value="KFG36814.1"/>
    <property type="molecule type" value="Genomic_DNA"/>
</dbReference>
<dbReference type="Pfam" id="PF19055">
    <property type="entry name" value="ABC2_membrane_7"/>
    <property type="match status" value="1"/>
</dbReference>
<feature type="transmembrane region" description="Helical" evidence="9">
    <location>
        <begin position="985"/>
        <end position="1006"/>
    </location>
</feature>
<proteinExistence type="predicted"/>
<dbReference type="PANTHER" id="PTHR48041:SF139">
    <property type="entry name" value="PROTEIN SCARLET"/>
    <property type="match status" value="1"/>
</dbReference>
<evidence type="ECO:0000256" key="3">
    <source>
        <dbReference type="ARBA" id="ARBA00022692"/>
    </source>
</evidence>
<dbReference type="GO" id="GO:0016887">
    <property type="term" value="F:ATP hydrolysis activity"/>
    <property type="evidence" value="ECO:0007669"/>
    <property type="project" value="InterPro"/>
</dbReference>
<feature type="compositionally biased region" description="Polar residues" evidence="8">
    <location>
        <begin position="1"/>
        <end position="12"/>
    </location>
</feature>
<feature type="compositionally biased region" description="Basic and acidic residues" evidence="8">
    <location>
        <begin position="712"/>
        <end position="732"/>
    </location>
</feature>
<reference evidence="11 12" key="1">
    <citation type="submission" date="2014-02" db="EMBL/GenBank/DDBJ databases">
        <authorList>
            <person name="Sibley D."/>
            <person name="Venepally P."/>
            <person name="Karamycheva S."/>
            <person name="Hadjithomas M."/>
            <person name="Khan A."/>
            <person name="Brunk B."/>
            <person name="Roos D."/>
            <person name="Caler E."/>
            <person name="Lorenzi H."/>
        </authorList>
    </citation>
    <scope>NUCLEOTIDE SEQUENCE [LARGE SCALE GENOMIC DNA]</scope>
    <source>
        <strain evidence="11 12">GAB2-2007-GAL-DOM2</strain>
    </source>
</reference>
<protein>
    <submittedName>
        <fullName evidence="11">ATP-binding cassette G family transporter ABCG77</fullName>
        <ecNumber evidence="11">3.6.3.25</ecNumber>
    </submittedName>
</protein>
<keyword evidence="6 9" id="KW-1133">Transmembrane helix</keyword>
<dbReference type="OrthoDB" id="329779at2759"/>
<accession>A0A086JXE6</accession>
<gene>
    <name evidence="11" type="ORF">TGDOM2_315560</name>
</gene>
<dbReference type="InterPro" id="IPR027417">
    <property type="entry name" value="P-loop_NTPase"/>
</dbReference>